<dbReference type="PANTHER" id="PTHR31077">
    <property type="entry name" value="U4/U6.U5 SMALL NUCLEAR RIBONUCLEOPROTEIN 27 KDA PROTEIN"/>
    <property type="match status" value="1"/>
</dbReference>
<name>K5W8R2_PHACS</name>
<evidence type="ECO:0000256" key="6">
    <source>
        <dbReference type="ARBA" id="ARBA00023187"/>
    </source>
</evidence>
<keyword evidence="5" id="KW-0507">mRNA processing</keyword>
<evidence type="ECO:0000256" key="1">
    <source>
        <dbReference type="ARBA" id="ARBA00003632"/>
    </source>
</evidence>
<reference evidence="10 11" key="1">
    <citation type="journal article" date="2012" name="BMC Genomics">
        <title>Comparative genomics of the white-rot fungi, Phanerochaete carnosa and P. chrysosporium, to elucidate the genetic basis of the distinct wood types they colonize.</title>
        <authorList>
            <person name="Suzuki H."/>
            <person name="MacDonald J."/>
            <person name="Syed K."/>
            <person name="Salamov A."/>
            <person name="Hori C."/>
            <person name="Aerts A."/>
            <person name="Henrissat B."/>
            <person name="Wiebenga A."/>
            <person name="vanKuyk P.A."/>
            <person name="Barry K."/>
            <person name="Lindquist E."/>
            <person name="LaButti K."/>
            <person name="Lapidus A."/>
            <person name="Lucas S."/>
            <person name="Coutinho P."/>
            <person name="Gong Y."/>
            <person name="Samejima M."/>
            <person name="Mahadevan R."/>
            <person name="Abou-Zaid M."/>
            <person name="de Vries R.P."/>
            <person name="Igarashi K."/>
            <person name="Yadav J.S."/>
            <person name="Grigoriev I.V."/>
            <person name="Master E.R."/>
        </authorList>
    </citation>
    <scope>NUCLEOTIDE SEQUENCE [LARGE SCALE GENOMIC DNA]</scope>
    <source>
        <strain evidence="10 11">HHB-10118-sp</strain>
    </source>
</reference>
<evidence type="ECO:0000256" key="5">
    <source>
        <dbReference type="ARBA" id="ARBA00022664"/>
    </source>
</evidence>
<keyword evidence="7" id="KW-0539">Nucleus</keyword>
<dbReference type="EMBL" id="JH930472">
    <property type="protein sequence ID" value="EKM55595.1"/>
    <property type="molecule type" value="Genomic_DNA"/>
</dbReference>
<keyword evidence="11" id="KW-1185">Reference proteome</keyword>
<evidence type="ECO:0000256" key="3">
    <source>
        <dbReference type="ARBA" id="ARBA00008218"/>
    </source>
</evidence>
<sequence>MSSRFDDRRREYDRDDRGARYTDRDAPHRGGRSRSRSPRRGGGDKDRDKRPTDRRDHHRDDRDYHRDNRRRDDRDRRDHHRDDRRDARDRDRDKRDPPRRDERGRDMSHSARRDDILKPIDKRFDAAESRKASFNPGSEEPKSRQVSEVPTEDREEGNAMDQEPQQDEEAAMMAMMGLPMQGFGSTKGKHVEGNQEGSANVKKVRTWRQYMNRSVSLSRYPKYDLTVHVVDIDRSECDAMLKRVLRLYGSFARFTDYTMSTLVVRLVESCQVQSLLEQLNSCWEYPV</sequence>
<dbReference type="GeneID" id="18919546"/>
<evidence type="ECO:0000313" key="11">
    <source>
        <dbReference type="Proteomes" id="UP000008370"/>
    </source>
</evidence>
<comment type="subunit">
    <text evidence="4">Part of a tri-snRNP complex.</text>
</comment>
<dbReference type="Pfam" id="PF08648">
    <property type="entry name" value="SNRNP27"/>
    <property type="match status" value="1"/>
</dbReference>
<dbReference type="GO" id="GO:0006397">
    <property type="term" value="P:mRNA processing"/>
    <property type="evidence" value="ECO:0007669"/>
    <property type="project" value="UniProtKB-KW"/>
</dbReference>
<organism evidence="10 11">
    <name type="scientific">Phanerochaete carnosa (strain HHB-10118-sp)</name>
    <name type="common">White-rot fungus</name>
    <name type="synonym">Peniophora carnosa</name>
    <dbReference type="NCBI Taxonomy" id="650164"/>
    <lineage>
        <taxon>Eukaryota</taxon>
        <taxon>Fungi</taxon>
        <taxon>Dikarya</taxon>
        <taxon>Basidiomycota</taxon>
        <taxon>Agaricomycotina</taxon>
        <taxon>Agaricomycetes</taxon>
        <taxon>Polyporales</taxon>
        <taxon>Phanerochaetaceae</taxon>
        <taxon>Phanerochaete</taxon>
    </lineage>
</organism>
<keyword evidence="6" id="KW-0508">mRNA splicing</keyword>
<dbReference type="HOGENOM" id="CLU_075596_1_0_1"/>
<dbReference type="OrthoDB" id="21368at2759"/>
<feature type="compositionally biased region" description="Basic and acidic residues" evidence="8">
    <location>
        <begin position="1"/>
        <end position="28"/>
    </location>
</feature>
<evidence type="ECO:0000256" key="2">
    <source>
        <dbReference type="ARBA" id="ARBA00004123"/>
    </source>
</evidence>
<dbReference type="Proteomes" id="UP000008370">
    <property type="component" value="Unassembled WGS sequence"/>
</dbReference>
<evidence type="ECO:0000256" key="4">
    <source>
        <dbReference type="ARBA" id="ARBA00011825"/>
    </source>
</evidence>
<evidence type="ECO:0000256" key="7">
    <source>
        <dbReference type="ARBA" id="ARBA00023242"/>
    </source>
</evidence>
<feature type="domain" description="U4/U6.U5 small nuclear ribonucleoprotein 27kDa protein" evidence="9">
    <location>
        <begin position="167"/>
        <end position="214"/>
    </location>
</feature>
<proteinExistence type="inferred from homology"/>
<dbReference type="InParanoid" id="K5W8R2"/>
<dbReference type="GO" id="GO:0071011">
    <property type="term" value="C:precatalytic spliceosome"/>
    <property type="evidence" value="ECO:0007669"/>
    <property type="project" value="TreeGrafter"/>
</dbReference>
<dbReference type="PANTHER" id="PTHR31077:SF1">
    <property type="entry name" value="U4_U6.U5 SMALL NUCLEAR RIBONUCLEOPROTEIN 27 KDA PROTEIN"/>
    <property type="match status" value="1"/>
</dbReference>
<gene>
    <name evidence="10" type="ORF">PHACADRAFT_28616</name>
</gene>
<protein>
    <recommendedName>
        <fullName evidence="9">U4/U6.U5 small nuclear ribonucleoprotein 27kDa protein domain-containing protein</fullName>
    </recommendedName>
</protein>
<dbReference type="KEGG" id="pco:PHACADRAFT_28616"/>
<dbReference type="InterPro" id="IPR013957">
    <property type="entry name" value="SNRNP27"/>
</dbReference>
<evidence type="ECO:0000313" key="10">
    <source>
        <dbReference type="EMBL" id="EKM55595.1"/>
    </source>
</evidence>
<dbReference type="AlphaFoldDB" id="K5W8R2"/>
<feature type="compositionally biased region" description="Basic residues" evidence="8">
    <location>
        <begin position="29"/>
        <end position="39"/>
    </location>
</feature>
<comment type="function">
    <text evidence="1">May play a role in mRNA splicing.</text>
</comment>
<feature type="region of interest" description="Disordered" evidence="8">
    <location>
        <begin position="1"/>
        <end position="165"/>
    </location>
</feature>
<dbReference type="RefSeq" id="XP_007395238.1">
    <property type="nucleotide sequence ID" value="XM_007395176.1"/>
</dbReference>
<dbReference type="GO" id="GO:0008380">
    <property type="term" value="P:RNA splicing"/>
    <property type="evidence" value="ECO:0007669"/>
    <property type="project" value="UniProtKB-KW"/>
</dbReference>
<dbReference type="STRING" id="650164.K5W8R2"/>
<comment type="subcellular location">
    <subcellularLocation>
        <location evidence="2">Nucleus</location>
    </subcellularLocation>
</comment>
<feature type="compositionally biased region" description="Basic and acidic residues" evidence="8">
    <location>
        <begin position="41"/>
        <end position="131"/>
    </location>
</feature>
<evidence type="ECO:0000259" key="9">
    <source>
        <dbReference type="Pfam" id="PF08648"/>
    </source>
</evidence>
<evidence type="ECO:0000256" key="8">
    <source>
        <dbReference type="SAM" id="MobiDB-lite"/>
    </source>
</evidence>
<comment type="similarity">
    <text evidence="3">Belongs to the SNUT3 family.</text>
</comment>
<accession>K5W8R2</accession>